<accession>A0ABD1GA30</accession>
<comment type="caution">
    <text evidence="1">The sequence shown here is derived from an EMBL/GenBank/DDBJ whole genome shotgun (WGS) entry which is preliminary data.</text>
</comment>
<reference evidence="1 2" key="1">
    <citation type="submission" date="2024-06" db="EMBL/GenBank/DDBJ databases">
        <title>A chromosome level genome sequence of Diviner's sage (Salvia divinorum).</title>
        <authorList>
            <person name="Ford S.A."/>
            <person name="Ro D.-K."/>
            <person name="Ness R.W."/>
            <person name="Phillips M.A."/>
        </authorList>
    </citation>
    <scope>NUCLEOTIDE SEQUENCE [LARGE SCALE GENOMIC DNA]</scope>
    <source>
        <strain evidence="1">SAF-2024a</strain>
        <tissue evidence="1">Leaf</tissue>
    </source>
</reference>
<keyword evidence="2" id="KW-1185">Reference proteome</keyword>
<dbReference type="Proteomes" id="UP001567538">
    <property type="component" value="Unassembled WGS sequence"/>
</dbReference>
<dbReference type="InterPro" id="IPR022709">
    <property type="entry name" value="SCAI"/>
</dbReference>
<gene>
    <name evidence="1" type="ORF">AAHA92_24453</name>
</gene>
<dbReference type="PANTHER" id="PTHR21243">
    <property type="entry name" value="PROTEIN SCAI"/>
    <property type="match status" value="1"/>
</dbReference>
<evidence type="ECO:0000313" key="1">
    <source>
        <dbReference type="EMBL" id="KAL1540039.1"/>
    </source>
</evidence>
<name>A0ABD1GA30_SALDI</name>
<sequence>MAAADSLDPVWAQILTDPFLMRLLLRFIFCRAVLSIFSPSFNKIECLPECMPCLPEVMSPMSSACQEVIFELANLFGVTNRFVFSNGAVLPH</sequence>
<proteinExistence type="predicted"/>
<organism evidence="1 2">
    <name type="scientific">Salvia divinorum</name>
    <name type="common">Maria pastora</name>
    <name type="synonym">Diviner's sage</name>
    <dbReference type="NCBI Taxonomy" id="28513"/>
    <lineage>
        <taxon>Eukaryota</taxon>
        <taxon>Viridiplantae</taxon>
        <taxon>Streptophyta</taxon>
        <taxon>Embryophyta</taxon>
        <taxon>Tracheophyta</taxon>
        <taxon>Spermatophyta</taxon>
        <taxon>Magnoliopsida</taxon>
        <taxon>eudicotyledons</taxon>
        <taxon>Gunneridae</taxon>
        <taxon>Pentapetalae</taxon>
        <taxon>asterids</taxon>
        <taxon>lamiids</taxon>
        <taxon>Lamiales</taxon>
        <taxon>Lamiaceae</taxon>
        <taxon>Nepetoideae</taxon>
        <taxon>Mentheae</taxon>
        <taxon>Salviinae</taxon>
        <taxon>Salvia</taxon>
        <taxon>Salvia subgen. Calosphace</taxon>
    </lineage>
</organism>
<evidence type="ECO:0000313" key="2">
    <source>
        <dbReference type="Proteomes" id="UP001567538"/>
    </source>
</evidence>
<dbReference type="EMBL" id="JBEAFC010000009">
    <property type="protein sequence ID" value="KAL1540039.1"/>
    <property type="molecule type" value="Genomic_DNA"/>
</dbReference>
<dbReference type="Pfam" id="PF12070">
    <property type="entry name" value="SCAI"/>
    <property type="match status" value="1"/>
</dbReference>
<protein>
    <submittedName>
        <fullName evidence="1">Protein SCAI isoform X2</fullName>
    </submittedName>
</protein>
<dbReference type="AlphaFoldDB" id="A0ABD1GA30"/>